<feature type="domain" description="Peptidase M56" evidence="1">
    <location>
        <begin position="47"/>
        <end position="148"/>
    </location>
</feature>
<gene>
    <name evidence="2" type="ORF">GCM10009433_04060</name>
</gene>
<organism evidence="2 3">
    <name type="scientific">Psychroflexus lacisalsi</name>
    <dbReference type="NCBI Taxonomy" id="503928"/>
    <lineage>
        <taxon>Bacteria</taxon>
        <taxon>Pseudomonadati</taxon>
        <taxon>Bacteroidota</taxon>
        <taxon>Flavobacteriia</taxon>
        <taxon>Flavobacteriales</taxon>
        <taxon>Flavobacteriaceae</taxon>
        <taxon>Psychroflexus</taxon>
    </lineage>
</organism>
<keyword evidence="3" id="KW-1185">Reference proteome</keyword>
<dbReference type="InterPro" id="IPR008756">
    <property type="entry name" value="Peptidase_M56"/>
</dbReference>
<sequence length="633" mass="72843">MLLKFSRLLKFLKNSKAYKTEGVFYVEKAIPEGAFSFLNYIVFDPKLYSEAELKIILDHEKAHVTHKHSFDILFSHIYKCFFWFNPFAWLYQKSLILNLEYEADANAVNTTAKRDYQMTLYSITQQQYKSQLQQSFHQSPIKKRIAMLNQNKKQSFWKLFIVSPVLVVFFLLFQVETKAQIKEANTKLNTETSNFQKEIEGIKNAEIFIINGKTIDKEELVEKYIPVEDFQYDDTSKTLSVTTRTEFSKPYYSDNLAMFKEIQLKDKALGEFIYFIISSEYKVATMKVENIETSENTKQPLLNKNISLSNMSSKSEKRFLEFKSEYDNQKMIFIIDGVKAENGEIVNIDTDQIESVEILKSPEELKAEGYNSNFIDAVIKVTTKKAAAVNASQNENSNNKALNTDGSVIYLVNGEEVDYKNLNEIAPRQIQSVDVIKSLSKIKDLGFDSIEVDGIMKITTKKANPFKNITPKIDGKASKSMINSRVIFILDGKELDDDQIKNVNPEDIQSMDVIKSSYDLKQAGYDPKEIDGLIKITTKKETSINRSQRKNYNTIQKPAFAKNTGKLIYKVDEKEVDEEEFYKLKPEQVKSMVIIKSPDNLKRNGYDPKKIDGVIQISTKKGDSKVDEKIKIK</sequence>
<dbReference type="InterPro" id="IPR037066">
    <property type="entry name" value="Plug_dom_sf"/>
</dbReference>
<protein>
    <recommendedName>
        <fullName evidence="1">Peptidase M56 domain-containing protein</fullName>
    </recommendedName>
</protein>
<dbReference type="EMBL" id="BAAAGG010000004">
    <property type="protein sequence ID" value="GAA0752725.1"/>
    <property type="molecule type" value="Genomic_DNA"/>
</dbReference>
<accession>A0ABN1K230</accession>
<proteinExistence type="predicted"/>
<name>A0ABN1K230_9FLAO</name>
<dbReference type="PANTHER" id="PTHR34978:SF3">
    <property type="entry name" value="SLR0241 PROTEIN"/>
    <property type="match status" value="1"/>
</dbReference>
<evidence type="ECO:0000259" key="1">
    <source>
        <dbReference type="Pfam" id="PF05569"/>
    </source>
</evidence>
<dbReference type="PANTHER" id="PTHR34978">
    <property type="entry name" value="POSSIBLE SENSOR-TRANSDUCER PROTEIN BLAR"/>
    <property type="match status" value="1"/>
</dbReference>
<evidence type="ECO:0000313" key="2">
    <source>
        <dbReference type="EMBL" id="GAA0752725.1"/>
    </source>
</evidence>
<dbReference type="SUPFAM" id="SSF56935">
    <property type="entry name" value="Porins"/>
    <property type="match status" value="1"/>
</dbReference>
<dbReference type="Pfam" id="PF05569">
    <property type="entry name" value="Peptidase_M56"/>
    <property type="match status" value="1"/>
</dbReference>
<evidence type="ECO:0000313" key="3">
    <source>
        <dbReference type="Proteomes" id="UP001500185"/>
    </source>
</evidence>
<reference evidence="2 3" key="1">
    <citation type="journal article" date="2019" name="Int. J. Syst. Evol. Microbiol.">
        <title>The Global Catalogue of Microorganisms (GCM) 10K type strain sequencing project: providing services to taxonomists for standard genome sequencing and annotation.</title>
        <authorList>
            <consortium name="The Broad Institute Genomics Platform"/>
            <consortium name="The Broad Institute Genome Sequencing Center for Infectious Disease"/>
            <person name="Wu L."/>
            <person name="Ma J."/>
        </authorList>
    </citation>
    <scope>NUCLEOTIDE SEQUENCE [LARGE SCALE GENOMIC DNA]</scope>
    <source>
        <strain evidence="2 3">JCM 16231</strain>
    </source>
</reference>
<dbReference type="Proteomes" id="UP001500185">
    <property type="component" value="Unassembled WGS sequence"/>
</dbReference>
<dbReference type="InterPro" id="IPR052173">
    <property type="entry name" value="Beta-lactam_resp_regulator"/>
</dbReference>
<comment type="caution">
    <text evidence="2">The sequence shown here is derived from an EMBL/GenBank/DDBJ whole genome shotgun (WGS) entry which is preliminary data.</text>
</comment>
<dbReference type="Gene3D" id="2.170.130.10">
    <property type="entry name" value="TonB-dependent receptor, plug domain"/>
    <property type="match status" value="1"/>
</dbReference>